<dbReference type="EMBL" id="CM055102">
    <property type="protein sequence ID" value="KAJ7539496.1"/>
    <property type="molecule type" value="Genomic_DNA"/>
</dbReference>
<sequence length="412" mass="45065">MGGHVDLSVGVIIGISIGVGIGVLLAACLVACARAHKKRISRETSDSRGMVLPIRVNGVDSSVMLSDSINGPNAPAHPKESSKRPLWLGGGENHFHSVSSGITKFSYKELQKATSNFTAILGQGAFGPVYKAIQPSGVVLAVKALAVNSKQGEKEFETEVMLLGRLHHRNLVNLRGYCAERGHRMLVYDFMRNGSLADLLYAQQKEPLEWELRVRIAQDISRGIEYLHDGAIPPVIHRDIKSANILLDESMTARVADFGLSKEVSVGYLVSGVKGTYGYVDPEYIATNTYTEKSDVYSFGILLFELITGRNAQQGLMDYVHLASMDAEGKDGWDALLDPRLDGKCNQEELGAMASIANRCVRKIPAKRPRIRDVAQSLSRINRRRPASKTNKQDLAPISDVDEVDDSDYSKG</sequence>
<name>A0ACC2CBZ4_DIPCM</name>
<evidence type="ECO:0000313" key="2">
    <source>
        <dbReference type="Proteomes" id="UP001162992"/>
    </source>
</evidence>
<organism evidence="1 2">
    <name type="scientific">Diphasiastrum complanatum</name>
    <name type="common">Issler's clubmoss</name>
    <name type="synonym">Lycopodium complanatum</name>
    <dbReference type="NCBI Taxonomy" id="34168"/>
    <lineage>
        <taxon>Eukaryota</taxon>
        <taxon>Viridiplantae</taxon>
        <taxon>Streptophyta</taxon>
        <taxon>Embryophyta</taxon>
        <taxon>Tracheophyta</taxon>
        <taxon>Lycopodiopsida</taxon>
        <taxon>Lycopodiales</taxon>
        <taxon>Lycopodiaceae</taxon>
        <taxon>Lycopodioideae</taxon>
        <taxon>Diphasiastrum</taxon>
    </lineage>
</organism>
<protein>
    <submittedName>
        <fullName evidence="1">Uncharacterized protein</fullName>
    </submittedName>
</protein>
<dbReference type="Proteomes" id="UP001162992">
    <property type="component" value="Chromosome 11"/>
</dbReference>
<comment type="caution">
    <text evidence="1">The sequence shown here is derived from an EMBL/GenBank/DDBJ whole genome shotgun (WGS) entry which is preliminary data.</text>
</comment>
<gene>
    <name evidence="1" type="ORF">O6H91_11G096400</name>
</gene>
<evidence type="ECO:0000313" key="1">
    <source>
        <dbReference type="EMBL" id="KAJ7539496.1"/>
    </source>
</evidence>
<accession>A0ACC2CBZ4</accession>
<reference evidence="2" key="1">
    <citation type="journal article" date="2024" name="Proc. Natl. Acad. Sci. U.S.A.">
        <title>Extraordinary preservation of gene collinearity over three hundred million years revealed in homosporous lycophytes.</title>
        <authorList>
            <person name="Li C."/>
            <person name="Wickell D."/>
            <person name="Kuo L.Y."/>
            <person name="Chen X."/>
            <person name="Nie B."/>
            <person name="Liao X."/>
            <person name="Peng D."/>
            <person name="Ji J."/>
            <person name="Jenkins J."/>
            <person name="Williams M."/>
            <person name="Shu S."/>
            <person name="Plott C."/>
            <person name="Barry K."/>
            <person name="Rajasekar S."/>
            <person name="Grimwood J."/>
            <person name="Han X."/>
            <person name="Sun S."/>
            <person name="Hou Z."/>
            <person name="He W."/>
            <person name="Dai G."/>
            <person name="Sun C."/>
            <person name="Schmutz J."/>
            <person name="Leebens-Mack J.H."/>
            <person name="Li F.W."/>
            <person name="Wang L."/>
        </authorList>
    </citation>
    <scope>NUCLEOTIDE SEQUENCE [LARGE SCALE GENOMIC DNA]</scope>
    <source>
        <strain evidence="2">cv. PW_Plant_1</strain>
    </source>
</reference>
<proteinExistence type="predicted"/>
<keyword evidence="2" id="KW-1185">Reference proteome</keyword>